<dbReference type="PROSITE" id="PS50966">
    <property type="entry name" value="ZF_SWIM"/>
    <property type="match status" value="1"/>
</dbReference>
<proteinExistence type="predicted"/>
<dbReference type="AlphaFoldDB" id="A0AAD9XC89"/>
<keyword evidence="4" id="KW-1185">Reference proteome</keyword>
<keyword evidence="1" id="KW-0862">Zinc</keyword>
<gene>
    <name evidence="3" type="ORF">Ddye_009679</name>
</gene>
<dbReference type="GO" id="GO:0008270">
    <property type="term" value="F:zinc ion binding"/>
    <property type="evidence" value="ECO:0007669"/>
    <property type="project" value="UniProtKB-KW"/>
</dbReference>
<reference evidence="3" key="1">
    <citation type="journal article" date="2023" name="Plant J.">
        <title>Genome sequences and population genomics provide insights into the demographic history, inbreeding, and mutation load of two 'living fossil' tree species of Dipteronia.</title>
        <authorList>
            <person name="Feng Y."/>
            <person name="Comes H.P."/>
            <person name="Chen J."/>
            <person name="Zhu S."/>
            <person name="Lu R."/>
            <person name="Zhang X."/>
            <person name="Li P."/>
            <person name="Qiu J."/>
            <person name="Olsen K.M."/>
            <person name="Qiu Y."/>
        </authorList>
    </citation>
    <scope>NUCLEOTIDE SEQUENCE</scope>
    <source>
        <strain evidence="3">KIB01</strain>
    </source>
</reference>
<comment type="caution">
    <text evidence="3">The sequence shown here is derived from an EMBL/GenBank/DDBJ whole genome shotgun (WGS) entry which is preliminary data.</text>
</comment>
<evidence type="ECO:0000313" key="3">
    <source>
        <dbReference type="EMBL" id="KAK2656627.1"/>
    </source>
</evidence>
<protein>
    <recommendedName>
        <fullName evidence="2">SWIM-type domain-containing protein</fullName>
    </recommendedName>
</protein>
<sequence length="207" mass="24852">MSGCFNNWIKDERDKPVLQLLDHLRRKIMVRFCEKWGEIEKLNDSITSYARETLVTNEYKVRKLQVIHGRGEWYEIVEKYDKKFLVNVSNVTCDFRMWQISGLPCKHDIVVFMYRRDFSQDHVHWYYSNEAWRTTYSGNINPIPEESRWLEILKRTKVGRLKKNRIRAIDESLTQDATFSKRCSTCQEIGHNSRICPTKIKNFCFNI</sequence>
<name>A0AAD9XC89_9ROSI</name>
<dbReference type="EMBL" id="JANJYI010000003">
    <property type="protein sequence ID" value="KAK2656627.1"/>
    <property type="molecule type" value="Genomic_DNA"/>
</dbReference>
<dbReference type="PANTHER" id="PTHR31973:SF188">
    <property type="entry name" value="POLYPROTEIN, PUTATIVE-RELATED"/>
    <property type="match status" value="1"/>
</dbReference>
<dbReference type="InterPro" id="IPR036875">
    <property type="entry name" value="Znf_CCHC_sf"/>
</dbReference>
<dbReference type="GO" id="GO:0003676">
    <property type="term" value="F:nucleic acid binding"/>
    <property type="evidence" value="ECO:0007669"/>
    <property type="project" value="InterPro"/>
</dbReference>
<evidence type="ECO:0000256" key="1">
    <source>
        <dbReference type="PROSITE-ProRule" id="PRU00325"/>
    </source>
</evidence>
<dbReference type="Proteomes" id="UP001280121">
    <property type="component" value="Unassembled WGS sequence"/>
</dbReference>
<evidence type="ECO:0000259" key="2">
    <source>
        <dbReference type="PROSITE" id="PS50966"/>
    </source>
</evidence>
<accession>A0AAD9XC89</accession>
<dbReference type="PANTHER" id="PTHR31973">
    <property type="entry name" value="POLYPROTEIN, PUTATIVE-RELATED"/>
    <property type="match status" value="1"/>
</dbReference>
<dbReference type="SUPFAM" id="SSF57756">
    <property type="entry name" value="Retrovirus zinc finger-like domains"/>
    <property type="match status" value="1"/>
</dbReference>
<evidence type="ECO:0000313" key="4">
    <source>
        <dbReference type="Proteomes" id="UP001280121"/>
    </source>
</evidence>
<organism evidence="3 4">
    <name type="scientific">Dipteronia dyeriana</name>
    <dbReference type="NCBI Taxonomy" id="168575"/>
    <lineage>
        <taxon>Eukaryota</taxon>
        <taxon>Viridiplantae</taxon>
        <taxon>Streptophyta</taxon>
        <taxon>Embryophyta</taxon>
        <taxon>Tracheophyta</taxon>
        <taxon>Spermatophyta</taxon>
        <taxon>Magnoliopsida</taxon>
        <taxon>eudicotyledons</taxon>
        <taxon>Gunneridae</taxon>
        <taxon>Pentapetalae</taxon>
        <taxon>rosids</taxon>
        <taxon>malvids</taxon>
        <taxon>Sapindales</taxon>
        <taxon>Sapindaceae</taxon>
        <taxon>Hippocastanoideae</taxon>
        <taxon>Acereae</taxon>
        <taxon>Dipteronia</taxon>
    </lineage>
</organism>
<dbReference type="InterPro" id="IPR007527">
    <property type="entry name" value="Znf_SWIM"/>
</dbReference>
<keyword evidence="1" id="KW-0863">Zinc-finger</keyword>
<feature type="domain" description="SWIM-type" evidence="2">
    <location>
        <begin position="84"/>
        <end position="116"/>
    </location>
</feature>
<keyword evidence="1" id="KW-0479">Metal-binding</keyword>